<feature type="domain" description="Inner membrane protein YgaP-like transmembrane" evidence="2">
    <location>
        <begin position="1"/>
        <end position="63"/>
    </location>
</feature>
<organism evidence="3 4">
    <name type="scientific">Roseospira visakhapatnamensis</name>
    <dbReference type="NCBI Taxonomy" id="390880"/>
    <lineage>
        <taxon>Bacteria</taxon>
        <taxon>Pseudomonadati</taxon>
        <taxon>Pseudomonadota</taxon>
        <taxon>Alphaproteobacteria</taxon>
        <taxon>Rhodospirillales</taxon>
        <taxon>Rhodospirillaceae</taxon>
        <taxon>Roseospira</taxon>
    </lineage>
</organism>
<dbReference type="AlphaFoldDB" id="A0A7W6W9G7"/>
<dbReference type="RefSeq" id="WP_184043529.1">
    <property type="nucleotide sequence ID" value="NZ_JACIGK010000008.1"/>
</dbReference>
<sequence length="64" mass="6874">MTKNVGGMDRNLRIGLGALLIIGAFVMPETLNPWGFIGIIPLATGLMGWCPLYIPLGIKTCKTD</sequence>
<evidence type="ECO:0000313" key="3">
    <source>
        <dbReference type="EMBL" id="MBB4265803.1"/>
    </source>
</evidence>
<evidence type="ECO:0000256" key="1">
    <source>
        <dbReference type="SAM" id="Phobius"/>
    </source>
</evidence>
<feature type="transmembrane region" description="Helical" evidence="1">
    <location>
        <begin position="12"/>
        <end position="28"/>
    </location>
</feature>
<comment type="caution">
    <text evidence="3">The sequence shown here is derived from an EMBL/GenBank/DDBJ whole genome shotgun (WGS) entry which is preliminary data.</text>
</comment>
<keyword evidence="1" id="KW-0472">Membrane</keyword>
<keyword evidence="4" id="KW-1185">Reference proteome</keyword>
<protein>
    <recommendedName>
        <fullName evidence="2">Inner membrane protein YgaP-like transmembrane domain-containing protein</fullName>
    </recommendedName>
</protein>
<dbReference type="Proteomes" id="UP000554286">
    <property type="component" value="Unassembled WGS sequence"/>
</dbReference>
<reference evidence="3 4" key="1">
    <citation type="submission" date="2020-08" db="EMBL/GenBank/DDBJ databases">
        <title>Genome sequencing of Purple Non-Sulfur Bacteria from various extreme environments.</title>
        <authorList>
            <person name="Mayer M."/>
        </authorList>
    </citation>
    <scope>NUCLEOTIDE SEQUENCE [LARGE SCALE GENOMIC DNA]</scope>
    <source>
        <strain evidence="3 4">JA131</strain>
    </source>
</reference>
<proteinExistence type="predicted"/>
<keyword evidence="1" id="KW-1133">Transmembrane helix</keyword>
<evidence type="ECO:0000259" key="2">
    <source>
        <dbReference type="Pfam" id="PF11127"/>
    </source>
</evidence>
<gene>
    <name evidence="3" type="ORF">GGD89_001427</name>
</gene>
<dbReference type="Pfam" id="PF11127">
    <property type="entry name" value="YgaP-like_TM"/>
    <property type="match status" value="1"/>
</dbReference>
<feature type="transmembrane region" description="Helical" evidence="1">
    <location>
        <begin position="34"/>
        <end position="54"/>
    </location>
</feature>
<dbReference type="EMBL" id="JACIGK010000008">
    <property type="protein sequence ID" value="MBB4265803.1"/>
    <property type="molecule type" value="Genomic_DNA"/>
</dbReference>
<accession>A0A7W6W9G7</accession>
<evidence type="ECO:0000313" key="4">
    <source>
        <dbReference type="Proteomes" id="UP000554286"/>
    </source>
</evidence>
<dbReference type="InterPro" id="IPR021309">
    <property type="entry name" value="YgaP-like_TM"/>
</dbReference>
<name>A0A7W6W9G7_9PROT</name>
<keyword evidence="1" id="KW-0812">Transmembrane</keyword>